<dbReference type="SUPFAM" id="SSF57701">
    <property type="entry name" value="Zn2/Cys6 DNA-binding domain"/>
    <property type="match status" value="1"/>
</dbReference>
<keyword evidence="2" id="KW-0805">Transcription regulation</keyword>
<dbReference type="PROSITE" id="PS00463">
    <property type="entry name" value="ZN2_CY6_FUNGAL_1"/>
    <property type="match status" value="1"/>
</dbReference>
<dbReference type="Gene3D" id="4.10.240.10">
    <property type="entry name" value="Zn(2)-C6 fungal-type DNA-binding domain"/>
    <property type="match status" value="1"/>
</dbReference>
<dbReference type="PRINTS" id="PR00755">
    <property type="entry name" value="AFLATOXINBRP"/>
</dbReference>
<dbReference type="InterPro" id="IPR013700">
    <property type="entry name" value="AflR"/>
</dbReference>
<feature type="compositionally biased region" description="Polar residues" evidence="6">
    <location>
        <begin position="75"/>
        <end position="84"/>
    </location>
</feature>
<dbReference type="EMBL" id="CP089276">
    <property type="protein sequence ID" value="USP77761.1"/>
    <property type="molecule type" value="Genomic_DNA"/>
</dbReference>
<reference evidence="8" key="1">
    <citation type="submission" date="2021-12" db="EMBL/GenBank/DDBJ databases">
        <title>Curvularia clavata genome.</title>
        <authorList>
            <person name="Cao Y."/>
        </authorList>
    </citation>
    <scope>NUCLEOTIDE SEQUENCE</scope>
    <source>
        <strain evidence="8">Yc1106</strain>
    </source>
</reference>
<dbReference type="InterPro" id="IPR050675">
    <property type="entry name" value="OAF3"/>
</dbReference>
<evidence type="ECO:0000256" key="2">
    <source>
        <dbReference type="ARBA" id="ARBA00023015"/>
    </source>
</evidence>
<keyword evidence="1" id="KW-0479">Metal-binding</keyword>
<evidence type="ECO:0000256" key="1">
    <source>
        <dbReference type="ARBA" id="ARBA00022723"/>
    </source>
</evidence>
<feature type="region of interest" description="Disordered" evidence="6">
    <location>
        <begin position="42"/>
        <end position="84"/>
    </location>
</feature>
<dbReference type="VEuPathDB" id="FungiDB:yc1106_05035"/>
<dbReference type="Pfam" id="PF08493">
    <property type="entry name" value="AflR"/>
    <property type="match status" value="1"/>
</dbReference>
<dbReference type="SMART" id="SM00066">
    <property type="entry name" value="GAL4"/>
    <property type="match status" value="1"/>
</dbReference>
<gene>
    <name evidence="8" type="ORF">yc1106_05035</name>
</gene>
<dbReference type="PANTHER" id="PTHR31069:SF31">
    <property type="entry name" value="MONODICTYPHENONE CLUSTER TRANSCRIPTION FACTOR-RELATED"/>
    <property type="match status" value="1"/>
</dbReference>
<evidence type="ECO:0000313" key="8">
    <source>
        <dbReference type="EMBL" id="USP77761.1"/>
    </source>
</evidence>
<organism evidence="8 9">
    <name type="scientific">Curvularia clavata</name>
    <dbReference type="NCBI Taxonomy" id="95742"/>
    <lineage>
        <taxon>Eukaryota</taxon>
        <taxon>Fungi</taxon>
        <taxon>Dikarya</taxon>
        <taxon>Ascomycota</taxon>
        <taxon>Pezizomycotina</taxon>
        <taxon>Dothideomycetes</taxon>
        <taxon>Pleosporomycetidae</taxon>
        <taxon>Pleosporales</taxon>
        <taxon>Pleosporineae</taxon>
        <taxon>Pleosporaceae</taxon>
        <taxon>Curvularia</taxon>
    </lineage>
</organism>
<dbReference type="Proteomes" id="UP001056012">
    <property type="component" value="Chromosome 3"/>
</dbReference>
<dbReference type="CDD" id="cd00067">
    <property type="entry name" value="GAL4"/>
    <property type="match status" value="1"/>
</dbReference>
<keyword evidence="4" id="KW-0804">Transcription</keyword>
<sequence length="371" mass="41432">MGFDQLQLRQACDSCTTAKVKCDKGHPACQRCLDNEEYCQYSPSRRHGRRPRRSRATIQQPTPSSIASEPEVIPSQPSKAASEPCITQQSVELLSWDTLNLGPFSENASNRCPSDSELDMSNFILWSNFGNSDSMSQSDTHPILHTNTSLLDQNMTDGEGTVNADMFNYCGVEQSKNNTEHAVECESRALAVLRSLLYRPKLCTSEWKDNSLGTSPKWAIDSTSQASAHPVHSLDTVLATNKAALNELMQLLECHYAESSHIALLHLTILSKIVFWYSVVVTKRYNSEKVDLKAMKMRFGALDLDDDDSTILHRAVLFRELEKAGNVVRAFEVRFSSPGASLSGKELPWGRQIVRAIREDLDRCVGEIEKS</sequence>
<dbReference type="GO" id="GO:0005634">
    <property type="term" value="C:nucleus"/>
    <property type="evidence" value="ECO:0007669"/>
    <property type="project" value="InterPro"/>
</dbReference>
<evidence type="ECO:0000256" key="6">
    <source>
        <dbReference type="SAM" id="MobiDB-lite"/>
    </source>
</evidence>
<proteinExistence type="predicted"/>
<feature type="compositionally biased region" description="Polar residues" evidence="6">
    <location>
        <begin position="56"/>
        <end position="67"/>
    </location>
</feature>
<name>A0A9Q8Z8M4_CURCL</name>
<feature type="domain" description="Zn(2)-C6 fungal-type" evidence="7">
    <location>
        <begin position="11"/>
        <end position="41"/>
    </location>
</feature>
<evidence type="ECO:0000256" key="5">
    <source>
        <dbReference type="ARBA" id="ARBA00023242"/>
    </source>
</evidence>
<dbReference type="OrthoDB" id="2328572at2759"/>
<evidence type="ECO:0000256" key="4">
    <source>
        <dbReference type="ARBA" id="ARBA00023163"/>
    </source>
</evidence>
<keyword evidence="3" id="KW-0238">DNA-binding</keyword>
<dbReference type="GO" id="GO:0000981">
    <property type="term" value="F:DNA-binding transcription factor activity, RNA polymerase II-specific"/>
    <property type="evidence" value="ECO:0007669"/>
    <property type="project" value="InterPro"/>
</dbReference>
<protein>
    <recommendedName>
        <fullName evidence="7">Zn(2)-C6 fungal-type domain-containing protein</fullName>
    </recommendedName>
</protein>
<dbReference type="Pfam" id="PF00172">
    <property type="entry name" value="Zn_clus"/>
    <property type="match status" value="1"/>
</dbReference>
<dbReference type="InterPro" id="IPR036864">
    <property type="entry name" value="Zn2-C6_fun-type_DNA-bd_sf"/>
</dbReference>
<keyword evidence="9" id="KW-1185">Reference proteome</keyword>
<evidence type="ECO:0000256" key="3">
    <source>
        <dbReference type="ARBA" id="ARBA00023125"/>
    </source>
</evidence>
<feature type="compositionally biased region" description="Basic residues" evidence="6">
    <location>
        <begin position="44"/>
        <end position="55"/>
    </location>
</feature>
<keyword evidence="5" id="KW-0539">Nucleus</keyword>
<dbReference type="PANTHER" id="PTHR31069">
    <property type="entry name" value="OLEATE-ACTIVATED TRANSCRIPTION FACTOR 1-RELATED"/>
    <property type="match status" value="1"/>
</dbReference>
<accession>A0A9Q8Z8M4</accession>
<evidence type="ECO:0000259" key="7">
    <source>
        <dbReference type="PROSITE" id="PS50048"/>
    </source>
</evidence>
<dbReference type="InterPro" id="IPR001138">
    <property type="entry name" value="Zn2Cys6_DnaBD"/>
</dbReference>
<dbReference type="GO" id="GO:0008270">
    <property type="term" value="F:zinc ion binding"/>
    <property type="evidence" value="ECO:0007669"/>
    <property type="project" value="InterPro"/>
</dbReference>
<dbReference type="GO" id="GO:0003677">
    <property type="term" value="F:DNA binding"/>
    <property type="evidence" value="ECO:0007669"/>
    <property type="project" value="UniProtKB-KW"/>
</dbReference>
<dbReference type="GO" id="GO:0045122">
    <property type="term" value="P:aflatoxin biosynthetic process"/>
    <property type="evidence" value="ECO:0007669"/>
    <property type="project" value="InterPro"/>
</dbReference>
<evidence type="ECO:0000313" key="9">
    <source>
        <dbReference type="Proteomes" id="UP001056012"/>
    </source>
</evidence>
<dbReference type="PROSITE" id="PS50048">
    <property type="entry name" value="ZN2_CY6_FUNGAL_2"/>
    <property type="match status" value="1"/>
</dbReference>
<dbReference type="AlphaFoldDB" id="A0A9Q8Z8M4"/>